<feature type="region of interest" description="Disordered" evidence="1">
    <location>
        <begin position="1"/>
        <end position="55"/>
    </location>
</feature>
<feature type="region of interest" description="Disordered" evidence="1">
    <location>
        <begin position="70"/>
        <end position="89"/>
    </location>
</feature>
<sequence>MEEAVIEDKKKGEEKRKSMYTVGESSRLTKRGVGRSFSPGSGNFSRGGSSFRGSCGPTFGGPMGFNRGLIDRSSSIMPSMGSGRGVSGL</sequence>
<dbReference type="AlphaFoldDB" id="A0AAW2K6W4"/>
<evidence type="ECO:0000256" key="1">
    <source>
        <dbReference type="SAM" id="MobiDB-lite"/>
    </source>
</evidence>
<protein>
    <recommendedName>
        <fullName evidence="3">Glycine-rich protein</fullName>
    </recommendedName>
</protein>
<feature type="compositionally biased region" description="Basic and acidic residues" evidence="1">
    <location>
        <begin position="1"/>
        <end position="17"/>
    </location>
</feature>
<accession>A0AAW2K6W4</accession>
<evidence type="ECO:0008006" key="3">
    <source>
        <dbReference type="Google" id="ProtNLM"/>
    </source>
</evidence>
<gene>
    <name evidence="2" type="ORF">Sradi_6429300</name>
</gene>
<name>A0AAW2K6W4_SESRA</name>
<dbReference type="EMBL" id="JACGWJ010000030">
    <property type="protein sequence ID" value="KAL0301525.1"/>
    <property type="molecule type" value="Genomic_DNA"/>
</dbReference>
<reference evidence="2" key="1">
    <citation type="submission" date="2020-06" db="EMBL/GenBank/DDBJ databases">
        <authorList>
            <person name="Li T."/>
            <person name="Hu X."/>
            <person name="Zhang T."/>
            <person name="Song X."/>
            <person name="Zhang H."/>
            <person name="Dai N."/>
            <person name="Sheng W."/>
            <person name="Hou X."/>
            <person name="Wei L."/>
        </authorList>
    </citation>
    <scope>NUCLEOTIDE SEQUENCE</scope>
    <source>
        <strain evidence="2">G02</strain>
        <tissue evidence="2">Leaf</tissue>
    </source>
</reference>
<evidence type="ECO:0000313" key="2">
    <source>
        <dbReference type="EMBL" id="KAL0301525.1"/>
    </source>
</evidence>
<proteinExistence type="predicted"/>
<reference evidence="2" key="2">
    <citation type="journal article" date="2024" name="Plant">
        <title>Genomic evolution and insights into agronomic trait innovations of Sesamum species.</title>
        <authorList>
            <person name="Miao H."/>
            <person name="Wang L."/>
            <person name="Qu L."/>
            <person name="Liu H."/>
            <person name="Sun Y."/>
            <person name="Le M."/>
            <person name="Wang Q."/>
            <person name="Wei S."/>
            <person name="Zheng Y."/>
            <person name="Lin W."/>
            <person name="Duan Y."/>
            <person name="Cao H."/>
            <person name="Xiong S."/>
            <person name="Wang X."/>
            <person name="Wei L."/>
            <person name="Li C."/>
            <person name="Ma Q."/>
            <person name="Ju M."/>
            <person name="Zhao R."/>
            <person name="Li G."/>
            <person name="Mu C."/>
            <person name="Tian Q."/>
            <person name="Mei H."/>
            <person name="Zhang T."/>
            <person name="Gao T."/>
            <person name="Zhang H."/>
        </authorList>
    </citation>
    <scope>NUCLEOTIDE SEQUENCE</scope>
    <source>
        <strain evidence="2">G02</strain>
    </source>
</reference>
<feature type="compositionally biased region" description="Low complexity" evidence="1">
    <location>
        <begin position="34"/>
        <end position="55"/>
    </location>
</feature>
<comment type="caution">
    <text evidence="2">The sequence shown here is derived from an EMBL/GenBank/DDBJ whole genome shotgun (WGS) entry which is preliminary data.</text>
</comment>
<organism evidence="2">
    <name type="scientific">Sesamum radiatum</name>
    <name type="common">Black benniseed</name>
    <dbReference type="NCBI Taxonomy" id="300843"/>
    <lineage>
        <taxon>Eukaryota</taxon>
        <taxon>Viridiplantae</taxon>
        <taxon>Streptophyta</taxon>
        <taxon>Embryophyta</taxon>
        <taxon>Tracheophyta</taxon>
        <taxon>Spermatophyta</taxon>
        <taxon>Magnoliopsida</taxon>
        <taxon>eudicotyledons</taxon>
        <taxon>Gunneridae</taxon>
        <taxon>Pentapetalae</taxon>
        <taxon>asterids</taxon>
        <taxon>lamiids</taxon>
        <taxon>Lamiales</taxon>
        <taxon>Pedaliaceae</taxon>
        <taxon>Sesamum</taxon>
    </lineage>
</organism>